<dbReference type="Pfam" id="PF12796">
    <property type="entry name" value="Ank_2"/>
    <property type="match status" value="1"/>
</dbReference>
<dbReference type="STRING" id="71139.A0A058ZYM4"/>
<sequence length="269" mass="30217">MDVKLSIREEDVGMSNPIKEEVKEDDMDIWWSRRERIKNALAGARVAARQEPADLYAAASRLADVIKRADVEEFISEIEMLADQTDLSATFNFQGLPRGSILHVAVLAGKGDILRLLLDNVHDHIVATQNECGDTPLHIATKAKAIGFIDMLIGRVKDLPHGEDKLLLRMKNNDGNTALHEAVLKGDVGLVRHLLREDLEPVYLKNVDEKSPLYLALDNDNSELLQVLFTKPLKPWKIEGMPPVHGAIMRHNYGMYLNLLVENIYVCIN</sequence>
<dbReference type="SUPFAM" id="SSF48403">
    <property type="entry name" value="Ankyrin repeat"/>
    <property type="match status" value="1"/>
</dbReference>
<dbReference type="PROSITE" id="PS50088">
    <property type="entry name" value="ANK_REPEAT"/>
    <property type="match status" value="1"/>
</dbReference>
<dbReference type="InterPro" id="IPR002110">
    <property type="entry name" value="Ankyrin_rpt"/>
</dbReference>
<dbReference type="OMA" id="GRCNERM"/>
<protein>
    <submittedName>
        <fullName evidence="2">Uncharacterized protein</fullName>
    </submittedName>
</protein>
<dbReference type="InterPro" id="IPR036770">
    <property type="entry name" value="Ankyrin_rpt-contain_sf"/>
</dbReference>
<dbReference type="PANTHER" id="PTHR24121:SF22">
    <property type="entry name" value="PROTEIN ACCELERATED CELL DEATH 6-LIKE"/>
    <property type="match status" value="1"/>
</dbReference>
<gene>
    <name evidence="2" type="ORF">EUGRSUZ_K00687</name>
</gene>
<evidence type="ECO:0000313" key="2">
    <source>
        <dbReference type="EMBL" id="KCW46873.1"/>
    </source>
</evidence>
<dbReference type="InParanoid" id="A0A058ZYM4"/>
<dbReference type="AlphaFoldDB" id="A0A058ZYM4"/>
<keyword evidence="1" id="KW-0040">ANK repeat</keyword>
<reference evidence="2" key="1">
    <citation type="submission" date="2013-07" db="EMBL/GenBank/DDBJ databases">
        <title>The genome of Eucalyptus grandis.</title>
        <authorList>
            <person name="Schmutz J."/>
            <person name="Hayes R."/>
            <person name="Myburg A."/>
            <person name="Tuskan G."/>
            <person name="Grattapaglia D."/>
            <person name="Rokhsar D.S."/>
        </authorList>
    </citation>
    <scope>NUCLEOTIDE SEQUENCE</scope>
    <source>
        <tissue evidence="2">Leaf extractions</tissue>
    </source>
</reference>
<dbReference type="SMART" id="SM00248">
    <property type="entry name" value="ANK"/>
    <property type="match status" value="4"/>
</dbReference>
<accession>A0A058ZYM4</accession>
<dbReference type="EMBL" id="KK198763">
    <property type="protein sequence ID" value="KCW46873.1"/>
    <property type="molecule type" value="Genomic_DNA"/>
</dbReference>
<dbReference type="PROSITE" id="PS50297">
    <property type="entry name" value="ANK_REP_REGION"/>
    <property type="match status" value="1"/>
</dbReference>
<proteinExistence type="predicted"/>
<evidence type="ECO:0000256" key="1">
    <source>
        <dbReference type="PROSITE-ProRule" id="PRU00023"/>
    </source>
</evidence>
<dbReference type="eggNOG" id="KOG0504">
    <property type="taxonomic scope" value="Eukaryota"/>
</dbReference>
<organism evidence="2">
    <name type="scientific">Eucalyptus grandis</name>
    <name type="common">Flooded gum</name>
    <dbReference type="NCBI Taxonomy" id="71139"/>
    <lineage>
        <taxon>Eukaryota</taxon>
        <taxon>Viridiplantae</taxon>
        <taxon>Streptophyta</taxon>
        <taxon>Embryophyta</taxon>
        <taxon>Tracheophyta</taxon>
        <taxon>Spermatophyta</taxon>
        <taxon>Magnoliopsida</taxon>
        <taxon>eudicotyledons</taxon>
        <taxon>Gunneridae</taxon>
        <taxon>Pentapetalae</taxon>
        <taxon>rosids</taxon>
        <taxon>malvids</taxon>
        <taxon>Myrtales</taxon>
        <taxon>Myrtaceae</taxon>
        <taxon>Myrtoideae</taxon>
        <taxon>Eucalypteae</taxon>
        <taxon>Eucalyptus</taxon>
    </lineage>
</organism>
<name>A0A058ZYM4_EUCGR</name>
<dbReference type="Gramene" id="KCW46873">
    <property type="protein sequence ID" value="KCW46873"/>
    <property type="gene ID" value="EUGRSUZ_K00687"/>
</dbReference>
<feature type="repeat" description="ANK" evidence="1">
    <location>
        <begin position="174"/>
        <end position="196"/>
    </location>
</feature>
<dbReference type="PANTHER" id="PTHR24121">
    <property type="entry name" value="NO MECHANORECEPTOR POTENTIAL C, ISOFORM D-RELATED"/>
    <property type="match status" value="1"/>
</dbReference>
<dbReference type="Gene3D" id="1.25.40.20">
    <property type="entry name" value="Ankyrin repeat-containing domain"/>
    <property type="match status" value="2"/>
</dbReference>